<accession>A0A1H2U644</accession>
<reference evidence="3" key="1">
    <citation type="submission" date="2016-10" db="EMBL/GenBank/DDBJ databases">
        <authorList>
            <person name="Varghese N."/>
            <person name="Submissions S."/>
        </authorList>
    </citation>
    <scope>NUCLEOTIDE SEQUENCE [LARGE SCALE GENOMIC DNA]</scope>
    <source>
        <strain evidence="3">DSM 25030</strain>
    </source>
</reference>
<name>A0A1H2U644_9FLAO</name>
<evidence type="ECO:0000313" key="2">
    <source>
        <dbReference type="EMBL" id="SDW51636.1"/>
    </source>
</evidence>
<keyword evidence="3" id="KW-1185">Reference proteome</keyword>
<dbReference type="AlphaFoldDB" id="A0A1H2U644"/>
<sequence length="336" mass="38000">MKRINLSVFSFLLILMCVLPEVNAQNVKDFKIKMLGPANLNFRKSPKRIVISDFQVNFQTALQLEDKKKGGKLWRGGIKGDAKASLTLVLDGLNMDQLQQLTDKLFEQYKADLASNGFEIVPIEELWNHSTYQKNREKRWDLRSGQGGEKGDEFGAIVMRPTGQKFIVNKQSMENKKTGPLKIANYEEQVEMKVSNQKTDFIFNKVVLNVLAFDNALSETTRALNRHAGYAQVKAETDFKIDSKSYNKFNIGMMVSNRGVEVEGVLEKQKFDASQGADVDRRGMDAGVFHVWRVEDKEDINVSVVKCNPETYKKGAELAITSFLDATIEKLVDKAN</sequence>
<feature type="signal peptide" evidence="1">
    <location>
        <begin position="1"/>
        <end position="24"/>
    </location>
</feature>
<dbReference type="OrthoDB" id="817809at2"/>
<proteinExistence type="predicted"/>
<protein>
    <submittedName>
        <fullName evidence="2">Uncharacterized protein</fullName>
    </submittedName>
</protein>
<evidence type="ECO:0000256" key="1">
    <source>
        <dbReference type="SAM" id="SignalP"/>
    </source>
</evidence>
<dbReference type="EMBL" id="FNMY01000002">
    <property type="protein sequence ID" value="SDW51636.1"/>
    <property type="molecule type" value="Genomic_DNA"/>
</dbReference>
<dbReference type="STRING" id="1073328.SAMN05216294_0832"/>
<feature type="chain" id="PRO_5011433323" evidence="1">
    <location>
        <begin position="25"/>
        <end position="336"/>
    </location>
</feature>
<organism evidence="2 3">
    <name type="scientific">Flagellimonas zhangzhouensis</name>
    <dbReference type="NCBI Taxonomy" id="1073328"/>
    <lineage>
        <taxon>Bacteria</taxon>
        <taxon>Pseudomonadati</taxon>
        <taxon>Bacteroidota</taxon>
        <taxon>Flavobacteriia</taxon>
        <taxon>Flavobacteriales</taxon>
        <taxon>Flavobacteriaceae</taxon>
        <taxon>Flagellimonas</taxon>
    </lineage>
</organism>
<dbReference type="RefSeq" id="WP_090292930.1">
    <property type="nucleotide sequence ID" value="NZ_FNKI01000001.1"/>
</dbReference>
<gene>
    <name evidence="2" type="ORF">SAMN04487892_1462</name>
</gene>
<evidence type="ECO:0000313" key="3">
    <source>
        <dbReference type="Proteomes" id="UP000199592"/>
    </source>
</evidence>
<keyword evidence="1" id="KW-0732">Signal</keyword>
<dbReference type="Proteomes" id="UP000199592">
    <property type="component" value="Unassembled WGS sequence"/>
</dbReference>